<evidence type="ECO:0000313" key="2">
    <source>
        <dbReference type="Proteomes" id="UP001597086"/>
    </source>
</evidence>
<keyword evidence="2" id="KW-1185">Reference proteome</keyword>
<dbReference type="EMBL" id="JBHTKM010000013">
    <property type="protein sequence ID" value="MFD1015022.1"/>
    <property type="molecule type" value="Genomic_DNA"/>
</dbReference>
<reference evidence="2" key="1">
    <citation type="journal article" date="2019" name="Int. J. Syst. Evol. Microbiol.">
        <title>The Global Catalogue of Microorganisms (GCM) 10K type strain sequencing project: providing services to taxonomists for standard genome sequencing and annotation.</title>
        <authorList>
            <consortium name="The Broad Institute Genomics Platform"/>
            <consortium name="The Broad Institute Genome Sequencing Center for Infectious Disease"/>
            <person name="Wu L."/>
            <person name="Ma J."/>
        </authorList>
    </citation>
    <scope>NUCLEOTIDE SEQUENCE [LARGE SCALE GENOMIC DNA]</scope>
    <source>
        <strain evidence="2">CCUG 56098</strain>
    </source>
</reference>
<sequence>MKTLLLTLMFLILIPNPEKIVGTYQIIDELSDDTLELKNNGNYVYKERGDSCWTWYDFDGKWEIIDSSLTLIDKREYEEETSSIKEIENEKPSNKIIVKVITIDNKPISNFALTLKSTDYKIEPQIHSTNQDGIAEFEKFDIVYNEFDNSSLSFKFKVNESEISSNSVIWRNSDSIHLTLNYNPKIIKETLKHIFEIDKDELILTKSESLIEGKKYKKL</sequence>
<gene>
    <name evidence="1" type="ORF">ACFQ13_03720</name>
</gene>
<dbReference type="Proteomes" id="UP001597086">
    <property type="component" value="Unassembled WGS sequence"/>
</dbReference>
<proteinExistence type="predicted"/>
<evidence type="ECO:0000313" key="1">
    <source>
        <dbReference type="EMBL" id="MFD1015022.1"/>
    </source>
</evidence>
<organism evidence="1 2">
    <name type="scientific">Winogradskyella rapida</name>
    <dbReference type="NCBI Taxonomy" id="549701"/>
    <lineage>
        <taxon>Bacteria</taxon>
        <taxon>Pseudomonadati</taxon>
        <taxon>Bacteroidota</taxon>
        <taxon>Flavobacteriia</taxon>
        <taxon>Flavobacteriales</taxon>
        <taxon>Flavobacteriaceae</taxon>
        <taxon>Winogradskyella</taxon>
    </lineage>
</organism>
<accession>A0ABW3KMI3</accession>
<protein>
    <submittedName>
        <fullName evidence="1">Uncharacterized protein</fullName>
    </submittedName>
</protein>
<name>A0ABW3KMI3_9FLAO</name>
<comment type="caution">
    <text evidence="1">The sequence shown here is derived from an EMBL/GenBank/DDBJ whole genome shotgun (WGS) entry which is preliminary data.</text>
</comment>
<dbReference type="RefSeq" id="WP_386114155.1">
    <property type="nucleotide sequence ID" value="NZ_JBHTKM010000013.1"/>
</dbReference>